<feature type="domain" description="Fibronectin type-III" evidence="3">
    <location>
        <begin position="1643"/>
        <end position="1730"/>
    </location>
</feature>
<dbReference type="InterPro" id="IPR001119">
    <property type="entry name" value="SLH_dom"/>
</dbReference>
<dbReference type="EMBL" id="JANIPJ010000016">
    <property type="protein sequence ID" value="MCR2806294.1"/>
    <property type="molecule type" value="Genomic_DNA"/>
</dbReference>
<feature type="signal peptide" evidence="2">
    <location>
        <begin position="1"/>
        <end position="34"/>
    </location>
</feature>
<dbReference type="CDD" id="cd00063">
    <property type="entry name" value="FN3"/>
    <property type="match status" value="4"/>
</dbReference>
<feature type="domain" description="Fibronectin type-III" evidence="3">
    <location>
        <begin position="1740"/>
        <end position="1832"/>
    </location>
</feature>
<dbReference type="PROSITE" id="PS50853">
    <property type="entry name" value="FN3"/>
    <property type="match status" value="4"/>
</dbReference>
<proteinExistence type="predicted"/>
<evidence type="ECO:0000256" key="1">
    <source>
        <dbReference type="SAM" id="MobiDB-lite"/>
    </source>
</evidence>
<gene>
    <name evidence="5" type="ORF">NQZ67_20650</name>
</gene>
<protein>
    <submittedName>
        <fullName evidence="5">Fibronectin type III domain-containing protein</fullName>
    </submittedName>
</protein>
<feature type="compositionally biased region" description="Polar residues" evidence="1">
    <location>
        <begin position="1522"/>
        <end position="1537"/>
    </location>
</feature>
<dbReference type="Pfam" id="PF00041">
    <property type="entry name" value="fn3"/>
    <property type="match status" value="4"/>
</dbReference>
<dbReference type="GO" id="GO:0016020">
    <property type="term" value="C:membrane"/>
    <property type="evidence" value="ECO:0007669"/>
    <property type="project" value="UniProtKB-SubCell"/>
</dbReference>
<name>A0A9X2MU32_9BACL</name>
<dbReference type="InterPro" id="IPR050713">
    <property type="entry name" value="RTP_Phos/Ushers"/>
</dbReference>
<dbReference type="SUPFAM" id="SSF51445">
    <property type="entry name" value="(Trans)glycosidases"/>
    <property type="match status" value="1"/>
</dbReference>
<feature type="chain" id="PRO_5040806606" evidence="2">
    <location>
        <begin position="35"/>
        <end position="2062"/>
    </location>
</feature>
<accession>A0A9X2MU32</accession>
<dbReference type="Gene3D" id="2.60.40.1180">
    <property type="entry name" value="Golgi alpha-mannosidase II"/>
    <property type="match status" value="1"/>
</dbReference>
<evidence type="ECO:0000313" key="6">
    <source>
        <dbReference type="Proteomes" id="UP001141950"/>
    </source>
</evidence>
<feature type="region of interest" description="Disordered" evidence="1">
    <location>
        <begin position="1810"/>
        <end position="1884"/>
    </location>
</feature>
<dbReference type="Gene3D" id="2.60.40.10">
    <property type="entry name" value="Immunoglobulins"/>
    <property type="match status" value="4"/>
</dbReference>
<feature type="domain" description="SLH" evidence="4">
    <location>
        <begin position="2007"/>
        <end position="2062"/>
    </location>
</feature>
<feature type="domain" description="Fibronectin type-III" evidence="3">
    <location>
        <begin position="1449"/>
        <end position="1538"/>
    </location>
</feature>
<feature type="compositionally biased region" description="Polar residues" evidence="1">
    <location>
        <begin position="1812"/>
        <end position="1827"/>
    </location>
</feature>
<dbReference type="InterPro" id="IPR036116">
    <property type="entry name" value="FN3_sf"/>
</dbReference>
<feature type="domain" description="SLH" evidence="4">
    <location>
        <begin position="1942"/>
        <end position="2002"/>
    </location>
</feature>
<dbReference type="RefSeq" id="WP_257449596.1">
    <property type="nucleotide sequence ID" value="NZ_JANIPJ010000016.1"/>
</dbReference>
<feature type="region of interest" description="Disordered" evidence="1">
    <location>
        <begin position="1522"/>
        <end position="1542"/>
    </location>
</feature>
<dbReference type="Pfam" id="PF00395">
    <property type="entry name" value="SLH"/>
    <property type="match status" value="3"/>
</dbReference>
<dbReference type="InterPro" id="IPR003961">
    <property type="entry name" value="FN3_dom"/>
</dbReference>
<reference evidence="5" key="1">
    <citation type="submission" date="2022-08" db="EMBL/GenBank/DDBJ databases">
        <title>The genomic sequence of strain Paenibacillus sp. SCIV0701.</title>
        <authorList>
            <person name="Zhao H."/>
        </authorList>
    </citation>
    <scope>NUCLEOTIDE SEQUENCE</scope>
    <source>
        <strain evidence="5">SCIV0701</strain>
    </source>
</reference>
<dbReference type="Gene3D" id="3.20.20.80">
    <property type="entry name" value="Glycosidases"/>
    <property type="match status" value="1"/>
</dbReference>
<dbReference type="PANTHER" id="PTHR46957:SF3">
    <property type="entry name" value="CYTOKINE RECEPTOR"/>
    <property type="match status" value="1"/>
</dbReference>
<organism evidence="5 6">
    <name type="scientific">Paenibacillus soyae</name>
    <dbReference type="NCBI Taxonomy" id="2969249"/>
    <lineage>
        <taxon>Bacteria</taxon>
        <taxon>Bacillati</taxon>
        <taxon>Bacillota</taxon>
        <taxon>Bacilli</taxon>
        <taxon>Bacillales</taxon>
        <taxon>Paenibacillaceae</taxon>
        <taxon>Paenibacillus</taxon>
    </lineage>
</organism>
<comment type="caution">
    <text evidence="5">The sequence shown here is derived from an EMBL/GenBank/DDBJ whole genome shotgun (WGS) entry which is preliminary data.</text>
</comment>
<dbReference type="PANTHER" id="PTHR46957">
    <property type="entry name" value="CYTOKINE RECEPTOR"/>
    <property type="match status" value="1"/>
</dbReference>
<dbReference type="SMART" id="SM00060">
    <property type="entry name" value="FN3"/>
    <property type="match status" value="4"/>
</dbReference>
<sequence length="2062" mass="218949">MVKRIRRKAFAHLTVSALAVSLFAPASLSSTVQAATDAAPVTANWYTTYQEMDGAGAAYAYTPSINMMQLASAGEQDTVRHLLDLTFDEKNGTGHDIVRVIIGDNGGLTASGTAASPGFNPVTSLLADVDNPGFDIEGNKIPMRGTAGQYGYKIEAENRYYDGNTDSIWPNEPEHDPGTLVPLEGFVWQHPSWNQPIPSDSGGPTSLLSAPGEDPVVMKDSARTRKELFDFDQVWTMLQAQQYGVDQFYACVWTVPYWMSNSASNAPSKIIRNDVAIIDGKQVKIYYQAFADYLVHYVKGMWEQYGIPITHVGPFNEVDLAGGSAAYVTELVNEYVGPTLKAAVEPGGALYDIENPDGEIIDFTPQLVAVDGTNLNASISRGGQMFSQVDEATATMKNPYLDVFSTHLYGTTGIGTDETKLYHTGGFSQTPMDYTTAGNTYPQYLTKYKLWQTEFMNQDTGDGSAGAYTNRYGNQNIYDAVRWSNLMTNMFTSNPGFNGFIWWSMWDNNGVDGSDLIRFVTTNSQQEPGRMATLTGEYRLFKRFYGFGHYSRFMNPGDKRFEVTRSPAQDIHIVGFRSNTDFSITVSNAKNDDSVQPLEFTLNQFPVGTSSVTVFRTSGDENQRKVGTIPVVNGKFVIDIPSASIVTIVPSEGTYATYNGLDGERDIFSTLEAERNDNGVLGDAAGNAGRANEAVTLNNGGYLAYNNVNFADGSANGGVVRRHLLYLTAQAKSAKGGDLVAYVLPVGTAVSDSADIASLGREVARIAVPANNGYGKYQDMVETGDLSAYGHKDFYIVSEASGGGSIAVDRFLFGANDSDWSTAANNSTVSIPGNILLGGDFDTATASNTNNWSAGRYDNGTFQQSVTGPALTADTIQSYTGLSRYLKNNSTSRVAGSAKLANRIDAANQYDGIWQEVTGKLTVGESYDFKGHFMSMKHRPESYDVAAENPGDIEVALVYYDNEGEQLALTPISGRDMPEPLQAREAGDAGYWNSSGQFVGRVLQGGPLSLTSFQPVNVKVANWHESDSRSFVYSEPAGTAKVVLAVYAKDSNIMYADLLSLTPPVITTYNVFVDGSLPANFSQDRTDYTYTVNGTAVPVVTASSNDPSVKVSISQASSTSDTAVIRFIKGEAVKTFTVAFSTTQVIDFADGLPAGWSIGNPSGEAFTYNSNGSVTLNTVKQDPPYPNSTNLLQLPGSAEGDWTLTARLTVDKALSDAAFTNATQVGIGIRNAASGEFFRLGAIRVDNSIKVISTGLSGTTTSNNQTGQTSLSGTNYYLRVVKTGNDVQGYFSTNNGTSYTIMSGRAGATVPTTFTPEFFRDGKILLYGSNLGTADLQVTYNDVTLVKSRGVATVSEDQLAVEQAAVLIGGTITVPDTSATQPALLATLAQEYLGNNEELASLGVTVAVSYEDGKFNLTFAKGTSAITVYSVSITGGGNGTDTTSPTWGAGSELTESNVTSTGLTLTWTAAEDDVAVTGYKIYKGTEEIANLAGNVNTYEVTGLTAETEYTFKVEAGDAAGNWSTDGPSKSVTTSTLPDTDAPTWAQGSTLAATNLATTTLTLTWSAAQDNNDVTSYKIYKGAEELATLPGSVTSYEVIGLAPETEYLFKVEAGDEAGNWSADGLAVTVTTLPSADTTAPAWPAGNQLAGSNVGTTGLTLTWTAAEDETAVTAYKIFKDAEEIATVAGTALTYEVAGLTPNSEYVFKVEAGDGGGNWSTNGPSVTVTTLAVVDAEAPTWAQGSALTASSVSTGSLTLTWPAAADNTGVTGYTIYNGAAEVAEVAGDVRSRQVTGLAPNTTYTFSVQARDAAGNLSSDGPTVRVTTQAVSTPPPSTPTPTPSPTPSPTPTPVPTTTPSPTPSPTPTPSPESTPKPTLPPHSFKDVGNGKYDWASEAIDTLYGNGVIKGTSETSFSPDQNITRADFVVLLVRALGLQAEVDANESFKDISEDDYYYESLLIAKQLGIVTGVDGSNFHPNGEISRQDMMVIVARALKLAGKLSSEGSMDDLNGFLDASSVAGYAQESVAALIDAGIIKGDGSSIHPRGFTTRAQAAVVIFRIYKSL</sequence>
<evidence type="ECO:0000313" key="5">
    <source>
        <dbReference type="EMBL" id="MCR2806294.1"/>
    </source>
</evidence>
<feature type="compositionally biased region" description="Pro residues" evidence="1">
    <location>
        <begin position="1829"/>
        <end position="1876"/>
    </location>
</feature>
<evidence type="ECO:0000259" key="4">
    <source>
        <dbReference type="PROSITE" id="PS51272"/>
    </source>
</evidence>
<dbReference type="PROSITE" id="PS51272">
    <property type="entry name" value="SLH"/>
    <property type="match status" value="3"/>
</dbReference>
<dbReference type="Proteomes" id="UP001141950">
    <property type="component" value="Unassembled WGS sequence"/>
</dbReference>
<evidence type="ECO:0000256" key="2">
    <source>
        <dbReference type="SAM" id="SignalP"/>
    </source>
</evidence>
<dbReference type="InterPro" id="IPR017853">
    <property type="entry name" value="GH"/>
</dbReference>
<keyword evidence="6" id="KW-1185">Reference proteome</keyword>
<dbReference type="InterPro" id="IPR013783">
    <property type="entry name" value="Ig-like_fold"/>
</dbReference>
<evidence type="ECO:0000259" key="3">
    <source>
        <dbReference type="PROSITE" id="PS50853"/>
    </source>
</evidence>
<keyword evidence="2" id="KW-0732">Signal</keyword>
<dbReference type="InterPro" id="IPR013780">
    <property type="entry name" value="Glyco_hydro_b"/>
</dbReference>
<feature type="domain" description="Fibronectin type-III" evidence="3">
    <location>
        <begin position="1546"/>
        <end position="1633"/>
    </location>
</feature>
<dbReference type="CDD" id="cd04084">
    <property type="entry name" value="CBM6_xylanase-like"/>
    <property type="match status" value="1"/>
</dbReference>
<feature type="domain" description="SLH" evidence="4">
    <location>
        <begin position="1877"/>
        <end position="1941"/>
    </location>
</feature>
<dbReference type="SUPFAM" id="SSF49265">
    <property type="entry name" value="Fibronectin type III"/>
    <property type="match status" value="2"/>
</dbReference>